<evidence type="ECO:0000313" key="5">
    <source>
        <dbReference type="EMBL" id="GGX34283.1"/>
    </source>
</evidence>
<dbReference type="AlphaFoldDB" id="A0A918JZ39"/>
<feature type="domain" description="NusG-like N-terminal" evidence="4">
    <location>
        <begin position="9"/>
        <end position="100"/>
    </location>
</feature>
<evidence type="ECO:0000256" key="1">
    <source>
        <dbReference type="ARBA" id="ARBA00022814"/>
    </source>
</evidence>
<sequence>MLKSLKTGWHVLYVRSCQEKKVHELLQENQLESFLPMLKVTKQWSDRKKTILKPFFPSYVFVKINSAKDFNRTLSIEGACNYVCFGKEYARVKREEIFKIKLLTDLDDIYDIETIRQSLEVGEIRKINFGTLNGLECEILKVNNINKIVVRIDSLKQNIIATLPSSYLSELSMA</sequence>
<evidence type="ECO:0000256" key="2">
    <source>
        <dbReference type="ARBA" id="ARBA00023015"/>
    </source>
</evidence>
<gene>
    <name evidence="5" type="ORF">GCM10007384_38650</name>
</gene>
<name>A0A918JZ39_9FLAO</name>
<dbReference type="Gene3D" id="3.30.70.940">
    <property type="entry name" value="NusG, N-terminal domain"/>
    <property type="match status" value="1"/>
</dbReference>
<proteinExistence type="predicted"/>
<dbReference type="InterPro" id="IPR043425">
    <property type="entry name" value="NusG-like"/>
</dbReference>
<dbReference type="GO" id="GO:0006354">
    <property type="term" value="P:DNA-templated transcription elongation"/>
    <property type="evidence" value="ECO:0007669"/>
    <property type="project" value="InterPro"/>
</dbReference>
<dbReference type="SUPFAM" id="SSF82679">
    <property type="entry name" value="N-utilization substance G protein NusG, N-terminal domain"/>
    <property type="match status" value="1"/>
</dbReference>
<dbReference type="GO" id="GO:0031564">
    <property type="term" value="P:transcription antitermination"/>
    <property type="evidence" value="ECO:0007669"/>
    <property type="project" value="UniProtKB-KW"/>
</dbReference>
<dbReference type="RefSeq" id="WP_027413889.1">
    <property type="nucleotide sequence ID" value="NZ_BMWS01000045.1"/>
</dbReference>
<protein>
    <submittedName>
        <fullName evidence="5">Transcription antitermination protein NusG</fullName>
    </submittedName>
</protein>
<accession>A0A918JZ39</accession>
<dbReference type="InterPro" id="IPR006645">
    <property type="entry name" value="NGN-like_dom"/>
</dbReference>
<dbReference type="PANTHER" id="PTHR30265">
    <property type="entry name" value="RHO-INTERACTING TRANSCRIPTION TERMINATION FACTOR NUSG"/>
    <property type="match status" value="1"/>
</dbReference>
<comment type="caution">
    <text evidence="5">The sequence shown here is derived from an EMBL/GenBank/DDBJ whole genome shotgun (WGS) entry which is preliminary data.</text>
</comment>
<dbReference type="InterPro" id="IPR036735">
    <property type="entry name" value="NGN_dom_sf"/>
</dbReference>
<keyword evidence="3" id="KW-0804">Transcription</keyword>
<dbReference type="Pfam" id="PF02357">
    <property type="entry name" value="NusG"/>
    <property type="match status" value="1"/>
</dbReference>
<evidence type="ECO:0000259" key="4">
    <source>
        <dbReference type="Pfam" id="PF02357"/>
    </source>
</evidence>
<keyword evidence="6" id="KW-1185">Reference proteome</keyword>
<dbReference type="NCBIfam" id="NF033644">
    <property type="entry name" value="antiterm_UpxY"/>
    <property type="match status" value="1"/>
</dbReference>
<keyword evidence="1" id="KW-0889">Transcription antitermination</keyword>
<dbReference type="PANTHER" id="PTHR30265:SF4">
    <property type="entry name" value="KOW MOTIF FAMILY PROTEIN, EXPRESSED"/>
    <property type="match status" value="1"/>
</dbReference>
<dbReference type="EMBL" id="BMWS01000045">
    <property type="protein sequence ID" value="GGX34283.1"/>
    <property type="molecule type" value="Genomic_DNA"/>
</dbReference>
<evidence type="ECO:0000256" key="3">
    <source>
        <dbReference type="ARBA" id="ARBA00023163"/>
    </source>
</evidence>
<evidence type="ECO:0000313" key="6">
    <source>
        <dbReference type="Proteomes" id="UP000601108"/>
    </source>
</evidence>
<organism evidence="5 6">
    <name type="scientific">Aquimarina muelleri</name>
    <dbReference type="NCBI Taxonomy" id="279356"/>
    <lineage>
        <taxon>Bacteria</taxon>
        <taxon>Pseudomonadati</taxon>
        <taxon>Bacteroidota</taxon>
        <taxon>Flavobacteriia</taxon>
        <taxon>Flavobacteriales</taxon>
        <taxon>Flavobacteriaceae</taxon>
        <taxon>Aquimarina</taxon>
    </lineage>
</organism>
<dbReference type="Proteomes" id="UP000601108">
    <property type="component" value="Unassembled WGS sequence"/>
</dbReference>
<dbReference type="CDD" id="cd09895">
    <property type="entry name" value="NGN_SP_UpxY"/>
    <property type="match status" value="1"/>
</dbReference>
<reference evidence="5 6" key="1">
    <citation type="journal article" date="2014" name="Int. J. Syst. Evol. Microbiol.">
        <title>Complete genome sequence of Corynebacterium casei LMG S-19264T (=DSM 44701T), isolated from a smear-ripened cheese.</title>
        <authorList>
            <consortium name="US DOE Joint Genome Institute (JGI-PGF)"/>
            <person name="Walter F."/>
            <person name="Albersmeier A."/>
            <person name="Kalinowski J."/>
            <person name="Ruckert C."/>
        </authorList>
    </citation>
    <scope>NUCLEOTIDE SEQUENCE [LARGE SCALE GENOMIC DNA]</scope>
    <source>
        <strain evidence="5 6">KCTC 12285</strain>
    </source>
</reference>
<keyword evidence="2" id="KW-0805">Transcription regulation</keyword>